<dbReference type="Proteomes" id="UP000010523">
    <property type="component" value="Unassembled WGS sequence"/>
</dbReference>
<name>I3DVN7_BACMT</name>
<proteinExistence type="predicted"/>
<gene>
    <name evidence="1" type="ORF">PB1_12129</name>
</gene>
<reference evidence="1 2" key="1">
    <citation type="journal article" date="2012" name="Appl. Environ. Microbiol.">
        <title>Genome Sequence of Thermotolerant Bacillus methanolicus: Features and Regulation Related to Methylotrophy and Production of L-Lysine and L-Glutamate from Methanol.</title>
        <authorList>
            <person name="Heggeset T.M."/>
            <person name="Krog A."/>
            <person name="Balzer S."/>
            <person name="Wentzel A."/>
            <person name="Ellingsen T.E."/>
            <person name="Brautaset T."/>
        </authorList>
    </citation>
    <scope>NUCLEOTIDE SEQUENCE [LARGE SCALE GENOMIC DNA]</scope>
    <source>
        <strain evidence="1 2">PB1</strain>
    </source>
</reference>
<evidence type="ECO:0000313" key="1">
    <source>
        <dbReference type="EMBL" id="EIJ78308.1"/>
    </source>
</evidence>
<sequence length="32" mass="3547">MQKVKTHVYLNAIVLLASASTMAKMKRQDKAA</sequence>
<accession>I3DVN7</accession>
<dbReference type="EMBL" id="AFEU01000003">
    <property type="protein sequence ID" value="EIJ78308.1"/>
    <property type="molecule type" value="Genomic_DNA"/>
</dbReference>
<organism evidence="1 2">
    <name type="scientific">Bacillus methanolicus PB1</name>
    <dbReference type="NCBI Taxonomy" id="997296"/>
    <lineage>
        <taxon>Bacteria</taxon>
        <taxon>Bacillati</taxon>
        <taxon>Bacillota</taxon>
        <taxon>Bacilli</taxon>
        <taxon>Bacillales</taxon>
        <taxon>Bacillaceae</taxon>
        <taxon>Bacillus</taxon>
    </lineage>
</organism>
<protein>
    <submittedName>
        <fullName evidence="1">Uncharacterized protein</fullName>
    </submittedName>
</protein>
<dbReference type="PATRIC" id="fig|997296.3.peg.2557"/>
<evidence type="ECO:0000313" key="2">
    <source>
        <dbReference type="Proteomes" id="UP000010523"/>
    </source>
</evidence>
<comment type="caution">
    <text evidence="1">The sequence shown here is derived from an EMBL/GenBank/DDBJ whole genome shotgun (WGS) entry which is preliminary data.</text>
</comment>
<dbReference type="AlphaFoldDB" id="I3DVN7"/>
<keyword evidence="2" id="KW-1185">Reference proteome</keyword>